<dbReference type="PANTHER" id="PTHR24198:SF165">
    <property type="entry name" value="ANKYRIN REPEAT-CONTAINING PROTEIN-RELATED"/>
    <property type="match status" value="1"/>
</dbReference>
<reference evidence="5 6" key="1">
    <citation type="submission" date="2024-02" db="EMBL/GenBank/DDBJ databases">
        <title>De novo assembly and annotation of 12 fungi associated with fruit tree decline syndrome in Ontario, Canada.</title>
        <authorList>
            <person name="Sulman M."/>
            <person name="Ellouze W."/>
            <person name="Ilyukhin E."/>
        </authorList>
    </citation>
    <scope>NUCLEOTIDE SEQUENCE [LARGE SCALE GENOMIC DNA]</scope>
    <source>
        <strain evidence="5 6">M42-189</strain>
    </source>
</reference>
<name>A0ABR3R8T4_9PLEO</name>
<keyword evidence="2 3" id="KW-0040">ANK repeat</keyword>
<feature type="repeat" description="ANK" evidence="3">
    <location>
        <begin position="133"/>
        <end position="165"/>
    </location>
</feature>
<feature type="region of interest" description="Disordered" evidence="4">
    <location>
        <begin position="1"/>
        <end position="27"/>
    </location>
</feature>
<dbReference type="PROSITE" id="PS50297">
    <property type="entry name" value="ANK_REP_REGION"/>
    <property type="match status" value="2"/>
</dbReference>
<dbReference type="SUPFAM" id="SSF48403">
    <property type="entry name" value="Ankyrin repeat"/>
    <property type="match status" value="1"/>
</dbReference>
<comment type="caution">
    <text evidence="5">The sequence shown here is derived from an EMBL/GenBank/DDBJ whole genome shotgun (WGS) entry which is preliminary data.</text>
</comment>
<dbReference type="InterPro" id="IPR002110">
    <property type="entry name" value="Ankyrin_rpt"/>
</dbReference>
<dbReference type="Proteomes" id="UP001521785">
    <property type="component" value="Unassembled WGS sequence"/>
</dbReference>
<protein>
    <recommendedName>
        <fullName evidence="7">Ankyrin</fullName>
    </recommendedName>
</protein>
<evidence type="ECO:0000256" key="1">
    <source>
        <dbReference type="ARBA" id="ARBA00022737"/>
    </source>
</evidence>
<sequence>MNSVLDSPQILKTPAKHEYSESTGVKVSTPIAAPQSHYERIHAGSSHNYPPFYTEIEDNIRDRIQQLLEEAQRDGKTIPITEYPQPEPGCFFTTQSRQCIVITYFIAIQTKKDELVAALIENGLVTTETTDAEGRTPLLAAIEVGNIRTVQQLMDFDANVNAYGMTTGSPRAPHEFNRWEQIKTYRTPLHLAAEIGNLTIVKLLMETYGADDSLIAPDGELALRLAARNGHREVVDYLPSRRGGGFKRWKKKHQKAVRRVKKAAGKIRSFLLFTLYDLPRFFLWIVPTQVIAEPFFRRAKWLIKNRKHLPQIMLASLKRTWLRLNAFCRYVARKTRDTITHLPNAMKLALAWAWNGLKNAGDAVLHIVERFFAFVHTALTAIAHFFRRITLKDVWNGFITLLRAVIIEGPKKMWKWLCKVEDVLEKVFETLWGECLGETLWWIIKLLIAFVFMVPKAILDILVAIGGSIDKGCEEVMIWLNPKR</sequence>
<dbReference type="Pfam" id="PF00023">
    <property type="entry name" value="Ank"/>
    <property type="match status" value="1"/>
</dbReference>
<dbReference type="Pfam" id="PF12796">
    <property type="entry name" value="Ank_2"/>
    <property type="match status" value="1"/>
</dbReference>
<dbReference type="InterPro" id="IPR036770">
    <property type="entry name" value="Ankyrin_rpt-contain_sf"/>
</dbReference>
<dbReference type="SMART" id="SM00248">
    <property type="entry name" value="ANK"/>
    <property type="match status" value="3"/>
</dbReference>
<evidence type="ECO:0000256" key="4">
    <source>
        <dbReference type="SAM" id="MobiDB-lite"/>
    </source>
</evidence>
<keyword evidence="6" id="KW-1185">Reference proteome</keyword>
<evidence type="ECO:0000313" key="5">
    <source>
        <dbReference type="EMBL" id="KAL1600851.1"/>
    </source>
</evidence>
<dbReference type="PROSITE" id="PS50088">
    <property type="entry name" value="ANK_REPEAT"/>
    <property type="match status" value="2"/>
</dbReference>
<evidence type="ECO:0000256" key="2">
    <source>
        <dbReference type="ARBA" id="ARBA00023043"/>
    </source>
</evidence>
<keyword evidence="1" id="KW-0677">Repeat</keyword>
<evidence type="ECO:0008006" key="7">
    <source>
        <dbReference type="Google" id="ProtNLM"/>
    </source>
</evidence>
<evidence type="ECO:0000256" key="3">
    <source>
        <dbReference type="PROSITE-ProRule" id="PRU00023"/>
    </source>
</evidence>
<accession>A0ABR3R8T4</accession>
<evidence type="ECO:0000313" key="6">
    <source>
        <dbReference type="Proteomes" id="UP001521785"/>
    </source>
</evidence>
<feature type="repeat" description="ANK" evidence="3">
    <location>
        <begin position="184"/>
        <end position="206"/>
    </location>
</feature>
<organism evidence="5 6">
    <name type="scientific">Paraconiothyrium brasiliense</name>
    <dbReference type="NCBI Taxonomy" id="300254"/>
    <lineage>
        <taxon>Eukaryota</taxon>
        <taxon>Fungi</taxon>
        <taxon>Dikarya</taxon>
        <taxon>Ascomycota</taxon>
        <taxon>Pezizomycotina</taxon>
        <taxon>Dothideomycetes</taxon>
        <taxon>Pleosporomycetidae</taxon>
        <taxon>Pleosporales</taxon>
        <taxon>Massarineae</taxon>
        <taxon>Didymosphaeriaceae</taxon>
        <taxon>Paraconiothyrium</taxon>
    </lineage>
</organism>
<dbReference type="Gene3D" id="1.25.40.20">
    <property type="entry name" value="Ankyrin repeat-containing domain"/>
    <property type="match status" value="1"/>
</dbReference>
<gene>
    <name evidence="5" type="ORF">SLS60_007239</name>
</gene>
<dbReference type="EMBL" id="JAKJXO020000009">
    <property type="protein sequence ID" value="KAL1600851.1"/>
    <property type="molecule type" value="Genomic_DNA"/>
</dbReference>
<proteinExistence type="predicted"/>
<dbReference type="PANTHER" id="PTHR24198">
    <property type="entry name" value="ANKYRIN REPEAT AND PROTEIN KINASE DOMAIN-CONTAINING PROTEIN"/>
    <property type="match status" value="1"/>
</dbReference>